<evidence type="ECO:0000313" key="3">
    <source>
        <dbReference type="EMBL" id="NYT46524.1"/>
    </source>
</evidence>
<feature type="coiled-coil region" evidence="1">
    <location>
        <begin position="54"/>
        <end position="95"/>
    </location>
</feature>
<name>A0A7Z0SD54_9GAMM</name>
<evidence type="ECO:0000313" key="4">
    <source>
        <dbReference type="Proteomes" id="UP000537890"/>
    </source>
</evidence>
<evidence type="ECO:0008006" key="5">
    <source>
        <dbReference type="Google" id="ProtNLM"/>
    </source>
</evidence>
<gene>
    <name evidence="3" type="ORF">H0A75_01285</name>
</gene>
<feature type="region of interest" description="Disordered" evidence="2">
    <location>
        <begin position="1"/>
        <end position="49"/>
    </location>
</feature>
<proteinExistence type="predicted"/>
<dbReference type="Proteomes" id="UP000537890">
    <property type="component" value="Unassembled WGS sequence"/>
</dbReference>
<reference evidence="3 4" key="1">
    <citation type="submission" date="2020-05" db="EMBL/GenBank/DDBJ databases">
        <title>Horizontal transmission and recombination maintain forever young bacterial symbiont genomes.</title>
        <authorList>
            <person name="Russell S.L."/>
            <person name="Pepper-Tunick E."/>
            <person name="Svedberg J."/>
            <person name="Byrne A."/>
            <person name="Ruelas Castillo J."/>
            <person name="Vollmers C."/>
            <person name="Beinart R.A."/>
            <person name="Corbett-Detig R."/>
        </authorList>
    </citation>
    <scope>NUCLEOTIDE SEQUENCE [LARGE SCALE GENOMIC DNA]</scope>
    <source>
        <strain evidence="3">4727-3</strain>
    </source>
</reference>
<dbReference type="EMBL" id="JACCHS010000010">
    <property type="protein sequence ID" value="NYT46524.1"/>
    <property type="molecule type" value="Genomic_DNA"/>
</dbReference>
<comment type="caution">
    <text evidence="3">The sequence shown here is derived from an EMBL/GenBank/DDBJ whole genome shotgun (WGS) entry which is preliminary data.</text>
</comment>
<evidence type="ECO:0000256" key="1">
    <source>
        <dbReference type="SAM" id="Coils"/>
    </source>
</evidence>
<dbReference type="AlphaFoldDB" id="A0A7Z0SD54"/>
<accession>A0A7Z0SD54</accession>
<protein>
    <recommendedName>
        <fullName evidence="5">BZIP domain-containing protein</fullName>
    </recommendedName>
</protein>
<sequence length="103" mass="12063">MSISRGTEENCELDETKPLKPTSLSGKERRFKSGAAQERGLPGSKRGEAYKKQYANYREQAEVKRMQIAQLENQTFQMQSRLQRLQAEHDDLNERACRKRLRF</sequence>
<organism evidence="3 4">
    <name type="scientific">Candidatus Methanofishera endochildressiae</name>
    <dbReference type="NCBI Taxonomy" id="2738884"/>
    <lineage>
        <taxon>Bacteria</taxon>
        <taxon>Pseudomonadati</taxon>
        <taxon>Pseudomonadota</taxon>
        <taxon>Gammaproteobacteria</taxon>
        <taxon>Candidatus Methanofishera</taxon>
    </lineage>
</organism>
<keyword evidence="1" id="KW-0175">Coiled coil</keyword>
<evidence type="ECO:0000256" key="2">
    <source>
        <dbReference type="SAM" id="MobiDB-lite"/>
    </source>
</evidence>